<dbReference type="RefSeq" id="WP_381498691.1">
    <property type="nucleotide sequence ID" value="NZ_JBHUOM010000002.1"/>
</dbReference>
<proteinExistence type="predicted"/>
<evidence type="ECO:0008006" key="3">
    <source>
        <dbReference type="Google" id="ProtNLM"/>
    </source>
</evidence>
<organism evidence="1 2">
    <name type="scientific">Spirosoma flavum</name>
    <dbReference type="NCBI Taxonomy" id="2048557"/>
    <lineage>
        <taxon>Bacteria</taxon>
        <taxon>Pseudomonadati</taxon>
        <taxon>Bacteroidota</taxon>
        <taxon>Cytophagia</taxon>
        <taxon>Cytophagales</taxon>
        <taxon>Cytophagaceae</taxon>
        <taxon>Spirosoma</taxon>
    </lineage>
</organism>
<protein>
    <recommendedName>
        <fullName evidence="3">Carboxypeptidase regulatory-like domain-containing protein</fullName>
    </recommendedName>
</protein>
<dbReference type="EMBL" id="JBHUOM010000002">
    <property type="protein sequence ID" value="MFD2933839.1"/>
    <property type="molecule type" value="Genomic_DNA"/>
</dbReference>
<dbReference type="InterPro" id="IPR011047">
    <property type="entry name" value="Quinoprotein_ADH-like_sf"/>
</dbReference>
<accession>A0ABW6AGA6</accession>
<reference evidence="2" key="1">
    <citation type="journal article" date="2019" name="Int. J. Syst. Evol. Microbiol.">
        <title>The Global Catalogue of Microorganisms (GCM) 10K type strain sequencing project: providing services to taxonomists for standard genome sequencing and annotation.</title>
        <authorList>
            <consortium name="The Broad Institute Genomics Platform"/>
            <consortium name="The Broad Institute Genome Sequencing Center for Infectious Disease"/>
            <person name="Wu L."/>
            <person name="Ma J."/>
        </authorList>
    </citation>
    <scope>NUCLEOTIDE SEQUENCE [LARGE SCALE GENOMIC DNA]</scope>
    <source>
        <strain evidence="2">KCTC 52490</strain>
    </source>
</reference>
<dbReference type="InterPro" id="IPR008969">
    <property type="entry name" value="CarboxyPept-like_regulatory"/>
</dbReference>
<dbReference type="SUPFAM" id="SSF50998">
    <property type="entry name" value="Quinoprotein alcohol dehydrogenase-like"/>
    <property type="match status" value="1"/>
</dbReference>
<keyword evidence="2" id="KW-1185">Reference proteome</keyword>
<evidence type="ECO:0000313" key="2">
    <source>
        <dbReference type="Proteomes" id="UP001597512"/>
    </source>
</evidence>
<dbReference type="Gene3D" id="2.60.40.1120">
    <property type="entry name" value="Carboxypeptidase-like, regulatory domain"/>
    <property type="match status" value="1"/>
</dbReference>
<evidence type="ECO:0000313" key="1">
    <source>
        <dbReference type="EMBL" id="MFD2933839.1"/>
    </source>
</evidence>
<name>A0ABW6AGA6_9BACT</name>
<gene>
    <name evidence="1" type="ORF">ACFS25_08610</name>
</gene>
<dbReference type="SUPFAM" id="SSF49464">
    <property type="entry name" value="Carboxypeptidase regulatory domain-like"/>
    <property type="match status" value="1"/>
</dbReference>
<comment type="caution">
    <text evidence="1">The sequence shown here is derived from an EMBL/GenBank/DDBJ whole genome shotgun (WGS) entry which is preliminary data.</text>
</comment>
<dbReference type="Proteomes" id="UP001597512">
    <property type="component" value="Unassembled WGS sequence"/>
</dbReference>
<sequence>MKNYSRFFTPRSYSSKTIWLPIVAFLISTVFANVSLAQGPKGIRKTVITGVVSDAVNGRLIDSVSVSADGVTTRSNVQGVFTLEIPAKKSAVPNDYVLTFSRKNFSPLKRTVSAGNGSRIEAKMKSPYPLRNILHLFTDPGIPERGPHESPPTPTCADVTVVPDLIGGQLGRHNFIYIGENRRRICLVINGKLAWHYDTENDWEDDEIWLLSNGNILHAHMKYIEEITPKKEIVWRYDSPKGTEIHTCQPIGVDKVLFLQNQSDVAIVKLYNKVTGKYEIEKELKGLGKGPHGQCRRFRMTSKGTYVAGTLGSHTFYEYDKNFNLIWTHDPGSMWGGVPLKNGNYLFQRENAMTSVEINRAGEIVWQVSIADIQDQLKKLAPNAGTITATQTCERLSNGNTVIFTRFCDASLPQAIEITPDKKVVWILQDWQHLGDSVSAQFLDEPGYPEVPGETNH</sequence>